<sequence length="159" mass="17935">MILPELFLKSTVNLLSKTTFIIGKGMPMSLKMSPESPKAHQQFRSGLSLLRTLAFKNQRGKLCEEALNYQSRFLYAPKTQRLVGLATKLCKDSESLHLLMYFIFLGTLKKCNLCIGKKNVRRAKCLLHQESCSCSTRSLKSSCSYQKGSGYSADNYNFS</sequence>
<dbReference type="AlphaFoldDB" id="A0AAD1UC79"/>
<evidence type="ECO:0000313" key="1">
    <source>
        <dbReference type="EMBL" id="CAI2362438.1"/>
    </source>
</evidence>
<keyword evidence="2" id="KW-1185">Reference proteome</keyword>
<evidence type="ECO:0000313" key="2">
    <source>
        <dbReference type="Proteomes" id="UP001295684"/>
    </source>
</evidence>
<gene>
    <name evidence="1" type="ORF">ECRASSUSDP1_LOCUS3761</name>
</gene>
<reference evidence="1" key="1">
    <citation type="submission" date="2023-07" db="EMBL/GenBank/DDBJ databases">
        <authorList>
            <consortium name="AG Swart"/>
            <person name="Singh M."/>
            <person name="Singh A."/>
            <person name="Seah K."/>
            <person name="Emmerich C."/>
        </authorList>
    </citation>
    <scope>NUCLEOTIDE SEQUENCE</scope>
    <source>
        <strain evidence="1">DP1</strain>
    </source>
</reference>
<name>A0AAD1UC79_EUPCR</name>
<accession>A0AAD1UC79</accession>
<organism evidence="1 2">
    <name type="scientific">Euplotes crassus</name>
    <dbReference type="NCBI Taxonomy" id="5936"/>
    <lineage>
        <taxon>Eukaryota</taxon>
        <taxon>Sar</taxon>
        <taxon>Alveolata</taxon>
        <taxon>Ciliophora</taxon>
        <taxon>Intramacronucleata</taxon>
        <taxon>Spirotrichea</taxon>
        <taxon>Hypotrichia</taxon>
        <taxon>Euplotida</taxon>
        <taxon>Euplotidae</taxon>
        <taxon>Moneuplotes</taxon>
    </lineage>
</organism>
<protein>
    <submittedName>
        <fullName evidence="1">Uncharacterized protein</fullName>
    </submittedName>
</protein>
<comment type="caution">
    <text evidence="1">The sequence shown here is derived from an EMBL/GenBank/DDBJ whole genome shotgun (WGS) entry which is preliminary data.</text>
</comment>
<proteinExistence type="predicted"/>
<dbReference type="EMBL" id="CAMPGE010003599">
    <property type="protein sequence ID" value="CAI2362438.1"/>
    <property type="molecule type" value="Genomic_DNA"/>
</dbReference>
<dbReference type="Proteomes" id="UP001295684">
    <property type="component" value="Unassembled WGS sequence"/>
</dbReference>